<organism evidence="2 3">
    <name type="scientific">Kutzneria viridogrisea</name>
    <dbReference type="NCBI Taxonomy" id="47990"/>
    <lineage>
        <taxon>Bacteria</taxon>
        <taxon>Bacillati</taxon>
        <taxon>Actinomycetota</taxon>
        <taxon>Actinomycetes</taxon>
        <taxon>Pseudonocardiales</taxon>
        <taxon>Pseudonocardiaceae</taxon>
        <taxon>Kutzneria</taxon>
    </lineage>
</organism>
<sequence>MSMEDVIASLNRSLRHLEAAQRHLDVCLGEWAGAAERYRAVLHESQHAEAIATREAIAALDENAVFVDLVEWVATVRGLLLALLRLYCGEHTPPPVPGPPAQPPGPGQPPPRTPPAVTNGHGDRYPPEAAGLAETLPPRVVPRTGQRTVGVPRIAGTVAPPISSGYDPDLSPAVNRRLTQMGIDSDFLDAHVETKIAAKMIETGQRDVEVCVNYVPCGIETQRSWPDVCDKILDEFLPIGYTLRVYGTTKDNQPFKRTYGRAT</sequence>
<accession>A0ABR6BZ44</accession>
<comment type="caution">
    <text evidence="2">The sequence shown here is derived from an EMBL/GenBank/DDBJ whole genome shotgun (WGS) entry which is preliminary data.</text>
</comment>
<feature type="compositionally biased region" description="Pro residues" evidence="1">
    <location>
        <begin position="94"/>
        <end position="114"/>
    </location>
</feature>
<evidence type="ECO:0000313" key="2">
    <source>
        <dbReference type="EMBL" id="MBA8932188.1"/>
    </source>
</evidence>
<reference evidence="2 3" key="1">
    <citation type="submission" date="2020-08" db="EMBL/GenBank/DDBJ databases">
        <title>Genomic Encyclopedia of Archaeal and Bacterial Type Strains, Phase II (KMG-II): from individual species to whole genera.</title>
        <authorList>
            <person name="Goeker M."/>
        </authorList>
    </citation>
    <scope>NUCLEOTIDE SEQUENCE [LARGE SCALE GENOMIC DNA]</scope>
    <source>
        <strain evidence="2 3">DSM 43850</strain>
    </source>
</reference>
<evidence type="ECO:0000256" key="1">
    <source>
        <dbReference type="SAM" id="MobiDB-lite"/>
    </source>
</evidence>
<dbReference type="EMBL" id="JACJID010000011">
    <property type="protein sequence ID" value="MBA8932188.1"/>
    <property type="molecule type" value="Genomic_DNA"/>
</dbReference>
<dbReference type="InterPro" id="IPR032724">
    <property type="entry name" value="SCP1.201-like"/>
</dbReference>
<evidence type="ECO:0008006" key="4">
    <source>
        <dbReference type="Google" id="ProtNLM"/>
    </source>
</evidence>
<protein>
    <recommendedName>
        <fullName evidence="4">Nucleic acid/nucleotide deaminase of polymorphic system toxin</fullName>
    </recommendedName>
</protein>
<dbReference type="Proteomes" id="UP000517916">
    <property type="component" value="Unassembled WGS sequence"/>
</dbReference>
<keyword evidence="3" id="KW-1185">Reference proteome</keyword>
<proteinExistence type="predicted"/>
<evidence type="ECO:0000313" key="3">
    <source>
        <dbReference type="Proteomes" id="UP000517916"/>
    </source>
</evidence>
<name>A0ABR6BZ44_9PSEU</name>
<dbReference type="Pfam" id="PF14428">
    <property type="entry name" value="DddA-like"/>
    <property type="match status" value="1"/>
</dbReference>
<feature type="region of interest" description="Disordered" evidence="1">
    <location>
        <begin position="94"/>
        <end position="135"/>
    </location>
</feature>
<gene>
    <name evidence="2" type="ORF">BC739_009447</name>
</gene>